<dbReference type="RefSeq" id="WP_244946854.1">
    <property type="nucleotide sequence ID" value="NZ_BJYE01000003.1"/>
</dbReference>
<evidence type="ECO:0000313" key="3">
    <source>
        <dbReference type="EMBL" id="GEN55865.1"/>
    </source>
</evidence>
<comment type="caution">
    <text evidence="3">The sequence shown here is derived from an EMBL/GenBank/DDBJ whole genome shotgun (WGS) entry which is preliminary data.</text>
</comment>
<dbReference type="SUPFAM" id="SSF56317">
    <property type="entry name" value="Carbon-nitrogen hydrolase"/>
    <property type="match status" value="1"/>
</dbReference>
<dbReference type="Gene3D" id="3.60.110.10">
    <property type="entry name" value="Carbon-nitrogen hydrolase"/>
    <property type="match status" value="1"/>
</dbReference>
<keyword evidence="4" id="KW-1185">Reference proteome</keyword>
<evidence type="ECO:0000256" key="1">
    <source>
        <dbReference type="ARBA" id="ARBA00010613"/>
    </source>
</evidence>
<dbReference type="PROSITE" id="PS50263">
    <property type="entry name" value="CN_HYDROLASE"/>
    <property type="match status" value="1"/>
</dbReference>
<name>A0A511WXL5_9BACI</name>
<protein>
    <submittedName>
        <fullName evidence="3">Hydrolase</fullName>
    </submittedName>
</protein>
<accession>A0A511WXL5</accession>
<proteinExistence type="inferred from homology"/>
<dbReference type="GO" id="GO:0016787">
    <property type="term" value="F:hydrolase activity"/>
    <property type="evidence" value="ECO:0007669"/>
    <property type="project" value="UniProtKB-KW"/>
</dbReference>
<dbReference type="PANTHER" id="PTHR23088:SF27">
    <property type="entry name" value="DEAMINATED GLUTATHIONE AMIDASE"/>
    <property type="match status" value="1"/>
</dbReference>
<dbReference type="PANTHER" id="PTHR23088">
    <property type="entry name" value="NITRILASE-RELATED"/>
    <property type="match status" value="1"/>
</dbReference>
<evidence type="ECO:0000259" key="2">
    <source>
        <dbReference type="PROSITE" id="PS50263"/>
    </source>
</evidence>
<dbReference type="EMBL" id="BJYE01000003">
    <property type="protein sequence ID" value="GEN55865.1"/>
    <property type="molecule type" value="Genomic_DNA"/>
</dbReference>
<evidence type="ECO:0000313" key="4">
    <source>
        <dbReference type="Proteomes" id="UP000321400"/>
    </source>
</evidence>
<dbReference type="Proteomes" id="UP000321400">
    <property type="component" value="Unassembled WGS sequence"/>
</dbReference>
<reference evidence="3 4" key="1">
    <citation type="submission" date="2019-07" db="EMBL/GenBank/DDBJ databases">
        <title>Whole genome shotgun sequence of Halolactibacillus alkaliphilus NBRC 103919.</title>
        <authorList>
            <person name="Hosoyama A."/>
            <person name="Uohara A."/>
            <person name="Ohji S."/>
            <person name="Ichikawa N."/>
        </authorList>
    </citation>
    <scope>NUCLEOTIDE SEQUENCE [LARGE SCALE GENOMIC DNA]</scope>
    <source>
        <strain evidence="3 4">NBRC 103919</strain>
    </source>
</reference>
<gene>
    <name evidence="3" type="ORF">HAL01_03290</name>
</gene>
<comment type="similarity">
    <text evidence="1">Belongs to the carbon-nitrogen hydrolase superfamily. NIT1/NIT2 family.</text>
</comment>
<sequence>MTLKHVACLQMDIQFGDVKANLDHIKAQFKQLSSKVDTVILPEFWPMGYRLDMLADVVTNDLLTPLHTLAKVHDVDIIAGSIPTERDGQFYNTLPVIARTGDVIFSYDKAHLFRLMNEEQYLAEGKGKGVFQLNGVSSAAVICYDIRFPEWIKTQMLDDVEILYVVAQWPKQRLDHWRTLLIARAIENQVYVVACNRVGSDPNNVFGGHSLVISPWGEVVSEAGNDEMILEATLDLAEVKRIRREIPVYEDRRPDLYQLK</sequence>
<dbReference type="AlphaFoldDB" id="A0A511WXL5"/>
<dbReference type="Pfam" id="PF00795">
    <property type="entry name" value="CN_hydrolase"/>
    <property type="match status" value="1"/>
</dbReference>
<organism evidence="3 4">
    <name type="scientific">Halolactibacillus alkaliphilus</name>
    <dbReference type="NCBI Taxonomy" id="442899"/>
    <lineage>
        <taxon>Bacteria</taxon>
        <taxon>Bacillati</taxon>
        <taxon>Bacillota</taxon>
        <taxon>Bacilli</taxon>
        <taxon>Bacillales</taxon>
        <taxon>Bacillaceae</taxon>
        <taxon>Halolactibacillus</taxon>
    </lineage>
</organism>
<dbReference type="InterPro" id="IPR036526">
    <property type="entry name" value="C-N_Hydrolase_sf"/>
</dbReference>
<dbReference type="CDD" id="cd07583">
    <property type="entry name" value="nitrilase_5"/>
    <property type="match status" value="1"/>
</dbReference>
<keyword evidence="3" id="KW-0378">Hydrolase</keyword>
<feature type="domain" description="CN hydrolase" evidence="2">
    <location>
        <begin position="4"/>
        <end position="236"/>
    </location>
</feature>
<dbReference type="InterPro" id="IPR003010">
    <property type="entry name" value="C-N_Hydrolase"/>
</dbReference>
<dbReference type="STRING" id="442899.SAMN05720591_10388"/>